<dbReference type="AlphaFoldDB" id="A0AAD9NCM2"/>
<feature type="region of interest" description="Disordered" evidence="3">
    <location>
        <begin position="43"/>
        <end position="100"/>
    </location>
</feature>
<feature type="compositionally biased region" description="Basic and acidic residues" evidence="3">
    <location>
        <begin position="318"/>
        <end position="337"/>
    </location>
</feature>
<feature type="compositionally biased region" description="Basic and acidic residues" evidence="3">
    <location>
        <begin position="225"/>
        <end position="236"/>
    </location>
</feature>
<keyword evidence="5" id="KW-1185">Reference proteome</keyword>
<dbReference type="Gene3D" id="3.30.70.330">
    <property type="match status" value="1"/>
</dbReference>
<evidence type="ECO:0000256" key="1">
    <source>
        <dbReference type="ARBA" id="ARBA00006069"/>
    </source>
</evidence>
<evidence type="ECO:0000313" key="4">
    <source>
        <dbReference type="EMBL" id="KAK2165085.1"/>
    </source>
</evidence>
<dbReference type="GO" id="GO:0003729">
    <property type="term" value="F:mRNA binding"/>
    <property type="evidence" value="ECO:0007669"/>
    <property type="project" value="InterPro"/>
</dbReference>
<dbReference type="PANTHER" id="PTHR16291:SF0">
    <property type="entry name" value="NUCLEAR CAP-BINDING PROTEIN SUBUNIT 3"/>
    <property type="match status" value="1"/>
</dbReference>
<accession>A0AAD9NCM2</accession>
<feature type="compositionally biased region" description="Basic and acidic residues" evidence="3">
    <location>
        <begin position="259"/>
        <end position="281"/>
    </location>
</feature>
<proteinExistence type="inferred from homology"/>
<comment type="similarity">
    <text evidence="1">Belongs to the NCBP3 family.</text>
</comment>
<reference evidence="4" key="1">
    <citation type="journal article" date="2023" name="Mol. Biol. Evol.">
        <title>Third-Generation Sequencing Reveals the Adaptive Role of the Epigenome in Three Deep-Sea Polychaetes.</title>
        <authorList>
            <person name="Perez M."/>
            <person name="Aroh O."/>
            <person name="Sun Y."/>
            <person name="Lan Y."/>
            <person name="Juniper S.K."/>
            <person name="Young C.R."/>
            <person name="Angers B."/>
            <person name="Qian P.Y."/>
        </authorList>
    </citation>
    <scope>NUCLEOTIDE SEQUENCE</scope>
    <source>
        <strain evidence="4">P08H-3</strain>
    </source>
</reference>
<gene>
    <name evidence="4" type="ORF">LSH36_55g07075</name>
</gene>
<protein>
    <recommendedName>
        <fullName evidence="2">Nuclear cap-binding protein subunit 3</fullName>
    </recommendedName>
</protein>
<evidence type="ECO:0000256" key="3">
    <source>
        <dbReference type="SAM" id="MobiDB-lite"/>
    </source>
</evidence>
<comment type="caution">
    <text evidence="4">The sequence shown here is derived from an EMBL/GenBank/DDBJ whole genome shotgun (WGS) entry which is preliminary data.</text>
</comment>
<dbReference type="PANTHER" id="PTHR16291">
    <property type="entry name" value="NUCLEAR CAP-BINDING PROTEIN SUBUNIT 3"/>
    <property type="match status" value="1"/>
</dbReference>
<feature type="compositionally biased region" description="Polar residues" evidence="3">
    <location>
        <begin position="237"/>
        <end position="249"/>
    </location>
</feature>
<evidence type="ECO:0000313" key="5">
    <source>
        <dbReference type="Proteomes" id="UP001208570"/>
    </source>
</evidence>
<name>A0AAD9NCM2_9ANNE</name>
<feature type="region of interest" description="Disordered" evidence="3">
    <location>
        <begin position="225"/>
        <end position="337"/>
    </location>
</feature>
<dbReference type="Pfam" id="PF10309">
    <property type="entry name" value="NCBP3"/>
    <property type="match status" value="1"/>
</dbReference>
<dbReference type="InterPro" id="IPR012677">
    <property type="entry name" value="Nucleotide-bd_a/b_plait_sf"/>
</dbReference>
<dbReference type="GO" id="GO:0000340">
    <property type="term" value="F:RNA 7-methylguanosine cap binding"/>
    <property type="evidence" value="ECO:0007669"/>
    <property type="project" value="InterPro"/>
</dbReference>
<dbReference type="Proteomes" id="UP001208570">
    <property type="component" value="Unassembled WGS sequence"/>
</dbReference>
<evidence type="ECO:0000256" key="2">
    <source>
        <dbReference type="ARBA" id="ARBA00019876"/>
    </source>
</evidence>
<organism evidence="4 5">
    <name type="scientific">Paralvinella palmiformis</name>
    <dbReference type="NCBI Taxonomy" id="53620"/>
    <lineage>
        <taxon>Eukaryota</taxon>
        <taxon>Metazoa</taxon>
        <taxon>Spiralia</taxon>
        <taxon>Lophotrochozoa</taxon>
        <taxon>Annelida</taxon>
        <taxon>Polychaeta</taxon>
        <taxon>Sedentaria</taxon>
        <taxon>Canalipalpata</taxon>
        <taxon>Terebellida</taxon>
        <taxon>Terebelliformia</taxon>
        <taxon>Alvinellidae</taxon>
        <taxon>Paralvinella</taxon>
    </lineage>
</organism>
<sequence length="337" mass="37882">MQVADLIYDHNNHTMERPNLKICIENDDNSDSDEDKPIIEVFGDPEVSSETTGDHKGIVLDQETETPQALDLKLKEPDPPQTTLEVSLESDPKTVQQPRRYQNKSGEFVTGFDPLSEEHKELRVKRAQRFGITDNEEVVSEQNLKTLYESLGVNEEGTESEEHGIRLDAIHIRGVNKMSTQDVFKYFQDFVPGSLEWIDDTSCNVVWMDQVTAARAMIHMSRAIKDSETNKKKEQSVSRQTINSVPSDSKSTDESMDVDDNKENSGLKSVPDKEPLSKDDGFDYDLNLMSESEDSDAEMKESNKSAESASENLTDVPDTEKQTVEKGGENSGEKARI</sequence>
<dbReference type="EMBL" id="JAODUP010000055">
    <property type="protein sequence ID" value="KAK2165085.1"/>
    <property type="molecule type" value="Genomic_DNA"/>
</dbReference>
<dbReference type="GO" id="GO:0005634">
    <property type="term" value="C:nucleus"/>
    <property type="evidence" value="ECO:0007669"/>
    <property type="project" value="TreeGrafter"/>
</dbReference>
<dbReference type="InterPro" id="IPR019416">
    <property type="entry name" value="NCBP3"/>
</dbReference>